<dbReference type="WBParaSite" id="PS1159_v2.g15609.t1">
    <property type="protein sequence ID" value="PS1159_v2.g15609.t1"/>
    <property type="gene ID" value="PS1159_v2.g15609"/>
</dbReference>
<name>A0AC35FAR4_9BILA</name>
<protein>
    <submittedName>
        <fullName evidence="2">Uncharacterized protein</fullName>
    </submittedName>
</protein>
<reference evidence="2" key="1">
    <citation type="submission" date="2022-11" db="UniProtKB">
        <authorList>
            <consortium name="WormBaseParasite"/>
        </authorList>
    </citation>
    <scope>IDENTIFICATION</scope>
</reference>
<organism evidence="1 2">
    <name type="scientific">Panagrolaimus sp. PS1159</name>
    <dbReference type="NCBI Taxonomy" id="55785"/>
    <lineage>
        <taxon>Eukaryota</taxon>
        <taxon>Metazoa</taxon>
        <taxon>Ecdysozoa</taxon>
        <taxon>Nematoda</taxon>
        <taxon>Chromadorea</taxon>
        <taxon>Rhabditida</taxon>
        <taxon>Tylenchina</taxon>
        <taxon>Panagrolaimomorpha</taxon>
        <taxon>Panagrolaimoidea</taxon>
        <taxon>Panagrolaimidae</taxon>
        <taxon>Panagrolaimus</taxon>
    </lineage>
</organism>
<evidence type="ECO:0000313" key="2">
    <source>
        <dbReference type="WBParaSite" id="PS1159_v2.g15609.t1"/>
    </source>
</evidence>
<proteinExistence type="predicted"/>
<sequence>MFLQVFIICIFNALAAAIYIFEQFFIVSPIISFIGSISWVLAHGSPAVIYLLMNRSIRNYISRQLGLSIGVQGTGTYIQHTTAPPS</sequence>
<accession>A0AC35FAR4</accession>
<dbReference type="Proteomes" id="UP000887580">
    <property type="component" value="Unplaced"/>
</dbReference>
<evidence type="ECO:0000313" key="1">
    <source>
        <dbReference type="Proteomes" id="UP000887580"/>
    </source>
</evidence>